<dbReference type="Gene3D" id="3.30.160.20">
    <property type="match status" value="1"/>
</dbReference>
<evidence type="ECO:0000313" key="5">
    <source>
        <dbReference type="Proteomes" id="UP000887572"/>
    </source>
</evidence>
<dbReference type="AlphaFoldDB" id="A0A914I7I4"/>
<dbReference type="PANTHER" id="PTHR46528:SF1">
    <property type="entry name" value="PROTEIN SON"/>
    <property type="match status" value="1"/>
</dbReference>
<keyword evidence="5" id="KW-1185">Reference proteome</keyword>
<feature type="region of interest" description="Disordered" evidence="2">
    <location>
        <begin position="35"/>
        <end position="65"/>
    </location>
</feature>
<feature type="compositionally biased region" description="Basic and acidic residues" evidence="2">
    <location>
        <begin position="287"/>
        <end position="356"/>
    </location>
</feature>
<reference evidence="6" key="1">
    <citation type="submission" date="2022-11" db="UniProtKB">
        <authorList>
            <consortium name="WormBaseParasite"/>
        </authorList>
    </citation>
    <scope>IDENTIFICATION</scope>
</reference>
<feature type="region of interest" description="Disordered" evidence="2">
    <location>
        <begin position="442"/>
        <end position="462"/>
    </location>
</feature>
<dbReference type="Pfam" id="PF01585">
    <property type="entry name" value="G-patch"/>
    <property type="match status" value="1"/>
</dbReference>
<evidence type="ECO:0000313" key="6">
    <source>
        <dbReference type="WBParaSite" id="Gr19_v10_g8219.t2"/>
    </source>
</evidence>
<dbReference type="PROSITE" id="PS50174">
    <property type="entry name" value="G_PATCH"/>
    <property type="match status" value="1"/>
</dbReference>
<protein>
    <submittedName>
        <fullName evidence="6">G-patch domain-containing protein</fullName>
    </submittedName>
</protein>
<dbReference type="PROSITE" id="PS50137">
    <property type="entry name" value="DS_RBD"/>
    <property type="match status" value="1"/>
</dbReference>
<evidence type="ECO:0000256" key="2">
    <source>
        <dbReference type="SAM" id="MobiDB-lite"/>
    </source>
</evidence>
<dbReference type="SUPFAM" id="SSF54768">
    <property type="entry name" value="dsRNA-binding domain-like"/>
    <property type="match status" value="1"/>
</dbReference>
<dbReference type="InterPro" id="IPR032922">
    <property type="entry name" value="SON"/>
</dbReference>
<feature type="compositionally biased region" description="Basic residues" evidence="2">
    <location>
        <begin position="112"/>
        <end position="142"/>
    </location>
</feature>
<accession>A0A914I7I4</accession>
<feature type="compositionally biased region" description="Polar residues" evidence="2">
    <location>
        <begin position="925"/>
        <end position="942"/>
    </location>
</feature>
<dbReference type="GO" id="GO:0048024">
    <property type="term" value="P:regulation of mRNA splicing, via spliceosome"/>
    <property type="evidence" value="ECO:0007669"/>
    <property type="project" value="TreeGrafter"/>
</dbReference>
<dbReference type="PANTHER" id="PTHR46528">
    <property type="entry name" value="PROTEIN SON"/>
    <property type="match status" value="1"/>
</dbReference>
<evidence type="ECO:0000259" key="4">
    <source>
        <dbReference type="PROSITE" id="PS50174"/>
    </source>
</evidence>
<dbReference type="GO" id="GO:0003723">
    <property type="term" value="F:RNA binding"/>
    <property type="evidence" value="ECO:0007669"/>
    <property type="project" value="UniProtKB-UniRule"/>
</dbReference>
<feature type="compositionally biased region" description="Basic and acidic residues" evidence="2">
    <location>
        <begin position="231"/>
        <end position="254"/>
    </location>
</feature>
<dbReference type="SMART" id="SM00443">
    <property type="entry name" value="G_patch"/>
    <property type="match status" value="1"/>
</dbReference>
<feature type="domain" description="G-patch" evidence="4">
    <location>
        <begin position="1119"/>
        <end position="1165"/>
    </location>
</feature>
<feature type="region of interest" description="Disordered" evidence="2">
    <location>
        <begin position="920"/>
        <end position="950"/>
    </location>
</feature>
<evidence type="ECO:0000256" key="1">
    <source>
        <dbReference type="PROSITE-ProRule" id="PRU00266"/>
    </source>
</evidence>
<feature type="compositionally biased region" description="Basic and acidic residues" evidence="2">
    <location>
        <begin position="54"/>
        <end position="65"/>
    </location>
</feature>
<sequence>MLQTPPSFGTDTGTAHKNLDSNIMHVNSEVHIRKNSHKTIPTPPRRSQTTTPIAEHRTHRHDEMSKSERILNSLIEDVHHRASVGLATVRLNAREVCSGESNAENDEENMKKFKRHKKEKKRKKKKEHKSKKKDHRSPKQHKERNEEKRIKRKNRKHSKSEEHETDVGYNRSEQIGFGETKKDRSRAVFIDEDELPVGADFQLFGHDKGSWATNSGKECFLVKKNALKIRRNECDDDSKSDSEENQKTLSEKQSDASFPLKKQSTLANILASAPQSFPWLTALGKQKQSEKDFGGETERNEKKVEGKAEHSEKKEVGGVTEHSEKEIGVKTKQPDNEKGVGEEKEQSEKKGKAKADKRIKRKSRHHRSSRRRHHSNRSRSQTYSASPERSHCHEKARHHRTDKPSVSPSPLPAFSRHRALDTRRKLIEESWHRRIEHSIRPCEMPKKRRSSNDTAGGNELIKSDYMDENGRIDKQKLLDIATRNATRLAMEGKLPKGAELTETIKNKSVDQLVDLCKKLQSDRSLVLKQHGRGGSSCSDLDDDGEYSRKYERWRRERERREDKEFQNRAVRPAGEPARISCREQREIVRHEENTLRLTYPVSSGVQHRTKANMPVSKESSAGALVRFGDIGPLTTALAKVRTNILTAYKPLSKPLALSQPSSTLSSNSQNTSQVEIGPQLPSISQCQSNKPLFPGFVPAKTLDCVNANAYEIALAASARKKEAENSDKTTASNEPMTATSAQFIGPVVPNSAVDAVLNASLLLCSESASNSNCPSSSIASPSTIPKPVFSSSWDRPGHIAAREAFLRKVAEQKRKTEESAKVADTQLRQQSKIVPSTSSQISENTSQNLAPSSCSHLSASSFSLASPTPEFESIQPSTAQCHEAPANSIIEPKTNADGFFKKPALPSVKQKFVPSGFGTPMLLPTTKNPSQNELFNSPQAASNDDKDGKKTTEMALQGKDFLDRFHTFVEAQVIRQKAESALQATILTTHLQQKQSLSTDESASFYSSSSRSNSMSMLVSSRPDPVGLTRPQKSIQELVGERLRYSRRLQRDPNDYEARKALARVEKEMNSWAQDSSLPGEFTGHTGARVLSEKELEPSDPRFHAWAKKDQFRTAPEICSGVGLRLLQRMGWQPGQGLGRDRAGQLEPLALDVKADRKGLFSSFERAPTRESVLDSTGKNPISVLMEQCARRRWRNPEFSCAESGPQNNKRYHWKAVLNGVEYAPSLPSSNKRAGKAQVCMVILEALGLNSNSIQRQQTVHLHLLAFPNFHLDNK</sequence>
<dbReference type="InterPro" id="IPR014720">
    <property type="entry name" value="dsRBD_dom"/>
</dbReference>
<feature type="compositionally biased region" description="Basic residues" evidence="2">
    <location>
        <begin position="357"/>
        <end position="377"/>
    </location>
</feature>
<feature type="region of interest" description="Disordered" evidence="2">
    <location>
        <begin position="281"/>
        <end position="419"/>
    </location>
</feature>
<dbReference type="WBParaSite" id="Gr19_v10_g8219.t2">
    <property type="protein sequence ID" value="Gr19_v10_g8219.t2"/>
    <property type="gene ID" value="Gr19_v10_g8219"/>
</dbReference>
<feature type="domain" description="DRBM" evidence="3">
    <location>
        <begin position="1180"/>
        <end position="1249"/>
    </location>
</feature>
<feature type="region of interest" description="Disordered" evidence="2">
    <location>
        <begin position="656"/>
        <end position="675"/>
    </location>
</feature>
<evidence type="ECO:0000259" key="3">
    <source>
        <dbReference type="PROSITE" id="PS50137"/>
    </source>
</evidence>
<dbReference type="GO" id="GO:0051726">
    <property type="term" value="P:regulation of cell cycle"/>
    <property type="evidence" value="ECO:0007669"/>
    <property type="project" value="InterPro"/>
</dbReference>
<keyword evidence="1" id="KW-0694">RNA-binding</keyword>
<feature type="compositionally biased region" description="Low complexity" evidence="2">
    <location>
        <begin position="657"/>
        <end position="672"/>
    </location>
</feature>
<dbReference type="SMART" id="SM00358">
    <property type="entry name" value="DSRM"/>
    <property type="match status" value="1"/>
</dbReference>
<proteinExistence type="predicted"/>
<dbReference type="Proteomes" id="UP000887572">
    <property type="component" value="Unplaced"/>
</dbReference>
<feature type="region of interest" description="Disordered" evidence="2">
    <location>
        <begin position="231"/>
        <end position="260"/>
    </location>
</feature>
<feature type="region of interest" description="Disordered" evidence="2">
    <location>
        <begin position="991"/>
        <end position="1029"/>
    </location>
</feature>
<feature type="region of interest" description="Disordered" evidence="2">
    <location>
        <begin position="815"/>
        <end position="852"/>
    </location>
</feature>
<feature type="compositionally biased region" description="Low complexity" evidence="2">
    <location>
        <begin position="998"/>
        <end position="1021"/>
    </location>
</feature>
<dbReference type="InterPro" id="IPR000467">
    <property type="entry name" value="G_patch_dom"/>
</dbReference>
<feature type="compositionally biased region" description="Polar residues" evidence="2">
    <location>
        <begin position="826"/>
        <end position="848"/>
    </location>
</feature>
<feature type="region of interest" description="Disordered" evidence="2">
    <location>
        <begin position="98"/>
        <end position="178"/>
    </location>
</feature>
<name>A0A914I7I4_GLORO</name>
<organism evidence="5 6">
    <name type="scientific">Globodera rostochiensis</name>
    <name type="common">Golden nematode worm</name>
    <name type="synonym">Heterodera rostochiensis</name>
    <dbReference type="NCBI Taxonomy" id="31243"/>
    <lineage>
        <taxon>Eukaryota</taxon>
        <taxon>Metazoa</taxon>
        <taxon>Ecdysozoa</taxon>
        <taxon>Nematoda</taxon>
        <taxon>Chromadorea</taxon>
        <taxon>Rhabditida</taxon>
        <taxon>Tylenchina</taxon>
        <taxon>Tylenchomorpha</taxon>
        <taxon>Tylenchoidea</taxon>
        <taxon>Heteroderidae</taxon>
        <taxon>Heteroderinae</taxon>
        <taxon>Globodera</taxon>
    </lineage>
</organism>